<dbReference type="Proteomes" id="UP001209694">
    <property type="component" value="Unassembled WGS sequence"/>
</dbReference>
<evidence type="ECO:0000313" key="3">
    <source>
        <dbReference type="EMBL" id="MCW7514799.1"/>
    </source>
</evidence>
<dbReference type="AlphaFoldDB" id="A0A5F2DAE8"/>
<protein>
    <submittedName>
        <fullName evidence="3">Uncharacterized protein</fullName>
    </submittedName>
</protein>
<dbReference type="EMBL" id="JAMQQD010000002">
    <property type="protein sequence ID" value="MCW7514799.1"/>
    <property type="molecule type" value="Genomic_DNA"/>
</dbReference>
<name>A0A5F2DAE8_9LEPT</name>
<keyword evidence="2" id="KW-1133">Transmembrane helix</keyword>
<evidence type="ECO:0000256" key="1">
    <source>
        <dbReference type="SAM" id="MobiDB-lite"/>
    </source>
</evidence>
<keyword evidence="2" id="KW-0812">Transmembrane</keyword>
<accession>A0A5F2DAE8</accession>
<feature type="compositionally biased region" description="Basic and acidic residues" evidence="1">
    <location>
        <begin position="50"/>
        <end position="61"/>
    </location>
</feature>
<sequence>MNQINFVSIERLYQQRLVRFIYSLFLVSGLTIFAGGCIETSDSGEFLARGGHEGRGRDLHHSPNHNGAGNHHHPRNGDSHPGGGPSFHPPHQSGGHNAPHGPSDRNHNGGRPHNGRG</sequence>
<organism evidence="3 4">
    <name type="scientific">Leptospira levettii</name>
    <dbReference type="NCBI Taxonomy" id="2023178"/>
    <lineage>
        <taxon>Bacteria</taxon>
        <taxon>Pseudomonadati</taxon>
        <taxon>Spirochaetota</taxon>
        <taxon>Spirochaetia</taxon>
        <taxon>Leptospirales</taxon>
        <taxon>Leptospiraceae</taxon>
        <taxon>Leptospira</taxon>
    </lineage>
</organism>
<feature type="transmembrane region" description="Helical" evidence="2">
    <location>
        <begin position="20"/>
        <end position="38"/>
    </location>
</feature>
<evidence type="ECO:0000256" key="2">
    <source>
        <dbReference type="SAM" id="Phobius"/>
    </source>
</evidence>
<feature type="compositionally biased region" description="Basic residues" evidence="1">
    <location>
        <begin position="108"/>
        <end position="117"/>
    </location>
</feature>
<feature type="region of interest" description="Disordered" evidence="1">
    <location>
        <begin position="43"/>
        <end position="117"/>
    </location>
</feature>
<proteinExistence type="predicted"/>
<reference evidence="3" key="1">
    <citation type="submission" date="2022-06" db="EMBL/GenBank/DDBJ databases">
        <title>Leptospira isolates from biofilms formed at urban environments.</title>
        <authorList>
            <person name="Ribeiro P.S."/>
            <person name="Sousa T."/>
            <person name="Carvalho N."/>
            <person name="Aburjaile F."/>
            <person name="Neves F."/>
            <person name="Oliveira D."/>
            <person name="Blanco L."/>
            <person name="Lima J."/>
            <person name="Costa F."/>
            <person name="Brenig B."/>
            <person name="Soares S."/>
            <person name="Ramos R."/>
            <person name="Goes-Neto A."/>
            <person name="Matiuzzi M."/>
            <person name="Azevedo V."/>
            <person name="Ristow P."/>
        </authorList>
    </citation>
    <scope>NUCLEOTIDE SEQUENCE</scope>
    <source>
        <strain evidence="3">VSF7</strain>
    </source>
</reference>
<gene>
    <name evidence="3" type="ORF">ND810_06495</name>
</gene>
<dbReference type="RefSeq" id="WP_135593943.1">
    <property type="nucleotide sequence ID" value="NZ_JAIZBN010000001.1"/>
</dbReference>
<evidence type="ECO:0000313" key="4">
    <source>
        <dbReference type="Proteomes" id="UP001209694"/>
    </source>
</evidence>
<comment type="caution">
    <text evidence="3">The sequence shown here is derived from an EMBL/GenBank/DDBJ whole genome shotgun (WGS) entry which is preliminary data.</text>
</comment>
<keyword evidence="2" id="KW-0472">Membrane</keyword>